<proteinExistence type="predicted"/>
<dbReference type="Pfam" id="PF00680">
    <property type="entry name" value="RdRP_1"/>
    <property type="match status" value="1"/>
</dbReference>
<organism evidence="2">
    <name type="scientific">viral metagenome</name>
    <dbReference type="NCBI Taxonomy" id="1070528"/>
    <lineage>
        <taxon>unclassified sequences</taxon>
        <taxon>metagenomes</taxon>
        <taxon>organismal metagenomes</taxon>
    </lineage>
</organism>
<dbReference type="GO" id="GO:0003968">
    <property type="term" value="F:RNA-directed RNA polymerase activity"/>
    <property type="evidence" value="ECO:0007669"/>
    <property type="project" value="InterPro"/>
</dbReference>
<dbReference type="AlphaFoldDB" id="A0A2V0RK39"/>
<evidence type="ECO:0000313" key="2">
    <source>
        <dbReference type="EMBL" id="GBH22945.1"/>
    </source>
</evidence>
<comment type="caution">
    <text evidence="2">The sequence shown here is derived from an EMBL/GenBank/DDBJ whole genome shotgun (WGS) entry which is preliminary data.</text>
</comment>
<dbReference type="EMBL" id="BDQE01000199">
    <property type="protein sequence ID" value="GBH22945.1"/>
    <property type="molecule type" value="Genomic_RNA"/>
</dbReference>
<dbReference type="InterPro" id="IPR001205">
    <property type="entry name" value="RNA-dir_pol_C"/>
</dbReference>
<name>A0A2V0RK39_9ZZZZ</name>
<dbReference type="GO" id="GO:0003723">
    <property type="term" value="F:RNA binding"/>
    <property type="evidence" value="ECO:0007669"/>
    <property type="project" value="InterPro"/>
</dbReference>
<reference evidence="2" key="1">
    <citation type="submission" date="2017-04" db="EMBL/GenBank/DDBJ databases">
        <title>Unveiling RNA virosphere associated with marine microorganisms.</title>
        <authorList>
            <person name="Urayama S."/>
            <person name="Takaki Y."/>
            <person name="Nishi S."/>
            <person name="Yoshida Y."/>
            <person name="Deguchi S."/>
            <person name="Takai K."/>
            <person name="Nunoura T."/>
        </authorList>
    </citation>
    <scope>NUCLEOTIDE SEQUENCE</scope>
</reference>
<accession>A0A2V0RK39</accession>
<sequence>MDTMTYAGLRYTTTHCGSYTSRHPDSLTAIKSHTMTPINRLEEQTLMDPWMHEAFSASPRGYDFSTMHGWSRSYYTHQGHMDSLLRIKGMARPHRPNDFSMSAVDDYTRKYFLSFPKVMSMDFKTDLDQVPFEPSSSAGMTLPGKKGDEGNLTRAINQAYATIKDCMRGNLQHQIDESVPDIAYTRTQLTQISKGVKVRNVFGQAFKYILLEGLAASPLMDFFCDNDTFFFIGKDPRIHLPYLFEEAKAIAPNLVTIDWSAFDTTVEPWEIETAFDLLELMLEFPNDESRAAFEFTKIFFINRKIAAPDGTTYFKEKAVPSGSYYTILIDSIINWRRILYMHHRYYGTFPTRIWTQGDDGLIATQDNVTPEGLGLGLPPRHFWTFNGSKCVSASSASLTPFLQRRLKWGDQARDVTRVERLAIYPEYEVDDPQISAFRARALWEDCNYESHILAFATAFLEHKYGITDSPPRRFKPYWQILFRK</sequence>
<dbReference type="InterPro" id="IPR007094">
    <property type="entry name" value="RNA-dir_pol_PSvirus"/>
</dbReference>
<dbReference type="PROSITE" id="PS50507">
    <property type="entry name" value="RDRP_SSRNA_POS"/>
    <property type="match status" value="1"/>
</dbReference>
<dbReference type="SUPFAM" id="SSF56672">
    <property type="entry name" value="DNA/RNA polymerases"/>
    <property type="match status" value="1"/>
</dbReference>
<dbReference type="GO" id="GO:0006351">
    <property type="term" value="P:DNA-templated transcription"/>
    <property type="evidence" value="ECO:0007669"/>
    <property type="project" value="InterPro"/>
</dbReference>
<protein>
    <submittedName>
        <fullName evidence="2">RdRp</fullName>
    </submittedName>
</protein>
<feature type="domain" description="RdRp catalytic" evidence="1">
    <location>
        <begin position="252"/>
        <end position="372"/>
    </location>
</feature>
<dbReference type="GO" id="GO:0039694">
    <property type="term" value="P:viral RNA genome replication"/>
    <property type="evidence" value="ECO:0007669"/>
    <property type="project" value="InterPro"/>
</dbReference>
<dbReference type="InterPro" id="IPR043502">
    <property type="entry name" value="DNA/RNA_pol_sf"/>
</dbReference>
<evidence type="ECO:0000259" key="1">
    <source>
        <dbReference type="PROSITE" id="PS50507"/>
    </source>
</evidence>